<dbReference type="CDD" id="cd00093">
    <property type="entry name" value="HTH_XRE"/>
    <property type="match status" value="1"/>
</dbReference>
<dbReference type="EMBL" id="JBHUKU010000006">
    <property type="protein sequence ID" value="MFD2459316.1"/>
    <property type="molecule type" value="Genomic_DNA"/>
</dbReference>
<dbReference type="SMART" id="SM00530">
    <property type="entry name" value="HTH_XRE"/>
    <property type="match status" value="1"/>
</dbReference>
<dbReference type="PROSITE" id="PS50943">
    <property type="entry name" value="HTH_CROC1"/>
    <property type="match status" value="1"/>
</dbReference>
<accession>A0ABW5GCV0</accession>
<organism evidence="2 3">
    <name type="scientific">Amycolatopsis samaneae</name>
    <dbReference type="NCBI Taxonomy" id="664691"/>
    <lineage>
        <taxon>Bacteria</taxon>
        <taxon>Bacillati</taxon>
        <taxon>Actinomycetota</taxon>
        <taxon>Actinomycetes</taxon>
        <taxon>Pseudonocardiales</taxon>
        <taxon>Pseudonocardiaceae</taxon>
        <taxon>Amycolatopsis</taxon>
    </lineage>
</organism>
<dbReference type="Gene3D" id="1.10.260.40">
    <property type="entry name" value="lambda repressor-like DNA-binding domains"/>
    <property type="match status" value="1"/>
</dbReference>
<proteinExistence type="predicted"/>
<protein>
    <submittedName>
        <fullName evidence="2">Helix-turn-helix transcriptional regulator</fullName>
    </submittedName>
</protein>
<dbReference type="SUPFAM" id="SSF47413">
    <property type="entry name" value="lambda repressor-like DNA-binding domains"/>
    <property type="match status" value="1"/>
</dbReference>
<keyword evidence="3" id="KW-1185">Reference proteome</keyword>
<dbReference type="Proteomes" id="UP001597419">
    <property type="component" value="Unassembled WGS sequence"/>
</dbReference>
<dbReference type="Pfam" id="PF13560">
    <property type="entry name" value="HTH_31"/>
    <property type="match status" value="1"/>
</dbReference>
<evidence type="ECO:0000313" key="2">
    <source>
        <dbReference type="EMBL" id="MFD2459316.1"/>
    </source>
</evidence>
<dbReference type="InterPro" id="IPR043917">
    <property type="entry name" value="DUF5753"/>
</dbReference>
<reference evidence="3" key="1">
    <citation type="journal article" date="2019" name="Int. J. Syst. Evol. Microbiol.">
        <title>The Global Catalogue of Microorganisms (GCM) 10K type strain sequencing project: providing services to taxonomists for standard genome sequencing and annotation.</title>
        <authorList>
            <consortium name="The Broad Institute Genomics Platform"/>
            <consortium name="The Broad Institute Genome Sequencing Center for Infectious Disease"/>
            <person name="Wu L."/>
            <person name="Ma J."/>
        </authorList>
    </citation>
    <scope>NUCLEOTIDE SEQUENCE [LARGE SCALE GENOMIC DNA]</scope>
    <source>
        <strain evidence="3">CGMCC 4.7643</strain>
    </source>
</reference>
<name>A0ABW5GCV0_9PSEU</name>
<dbReference type="InterPro" id="IPR001387">
    <property type="entry name" value="Cro/C1-type_HTH"/>
</dbReference>
<dbReference type="InterPro" id="IPR010982">
    <property type="entry name" value="Lambda_DNA-bd_dom_sf"/>
</dbReference>
<evidence type="ECO:0000313" key="3">
    <source>
        <dbReference type="Proteomes" id="UP001597419"/>
    </source>
</evidence>
<sequence length="280" mass="30569">MPRQKSKPQAQGLAEGLRNARRACKLAMVEVAEKLGWSQSTLSRIETGLRNASPEEVSALLAVYNVTGDQKERLMVLARDIDRSAWLETRYAEVPEQAKTLAALEADATRIVGAAVTLIPGLMQTPTYTRSLMSAAGVAPGDIQARVELRMERQKVLGGGKPPAYVAFMDEAVLHRRVGGARVMADQLRWLLAMAERPSVELRVVPFEIGGHAAVDGAYVLLDFGDDRPVVHLEHRDSGLFLDQPADVAPYLRATASLTMAALDSMQSVQMIEHLLARYG</sequence>
<comment type="caution">
    <text evidence="2">The sequence shown here is derived from an EMBL/GenBank/DDBJ whole genome shotgun (WGS) entry which is preliminary data.</text>
</comment>
<gene>
    <name evidence="2" type="ORF">ACFSYJ_11945</name>
</gene>
<dbReference type="RefSeq" id="WP_345396311.1">
    <property type="nucleotide sequence ID" value="NZ_BAABHG010000008.1"/>
</dbReference>
<evidence type="ECO:0000259" key="1">
    <source>
        <dbReference type="PROSITE" id="PS50943"/>
    </source>
</evidence>
<dbReference type="Pfam" id="PF19054">
    <property type="entry name" value="DUF5753"/>
    <property type="match status" value="1"/>
</dbReference>
<feature type="domain" description="HTH cro/C1-type" evidence="1">
    <location>
        <begin position="17"/>
        <end position="71"/>
    </location>
</feature>